<keyword evidence="1" id="KW-0472">Membrane</keyword>
<dbReference type="Proteomes" id="UP000460751">
    <property type="component" value="Unassembled WGS sequence"/>
</dbReference>
<keyword evidence="1" id="KW-0812">Transmembrane</keyword>
<evidence type="ECO:0000259" key="2">
    <source>
        <dbReference type="Pfam" id="PF04235"/>
    </source>
</evidence>
<feature type="transmembrane region" description="Helical" evidence="1">
    <location>
        <begin position="289"/>
        <end position="307"/>
    </location>
</feature>
<sequence length="396" mass="44879">MSQRPERLTSLDVLRGFAILGILVINVRAFAEVSTAQLNPGVMGSFEGAEFWVWFVSHLLFEYSFMPLLAALFGAGVVIQGERLAAEGFQVDRILRRRMGALALIGLGHLVLIWYGDILLLYAVVGLVAARFRNLPPARLLGWALVFYLVPFGFALLMTGILNWMPAEEYEAFRQQFWSADSALVEQEIEAYRGGWPAQFEHRLMVLFESWPSMLLTESGWRVLALMLVGMALYRGGFFSGHWPESPYRRLGLLGFGIGIPLCQWGVLYNMTHEWGMAESLYAGRQFNIWGGPLVALGWASAVMLALQRGLFRGLLERLRALGRLALSAYLLCSVLGTAFFYTGGRFEATPRLVQLQFILAVWLMLLVIAPLWLRRWRAGPAEWLWRRFAYREDRG</sequence>
<evidence type="ECO:0000313" key="3">
    <source>
        <dbReference type="EMBL" id="MYL28070.1"/>
    </source>
</evidence>
<feature type="transmembrane region" description="Helical" evidence="1">
    <location>
        <begin position="354"/>
        <end position="374"/>
    </location>
</feature>
<evidence type="ECO:0000256" key="1">
    <source>
        <dbReference type="SAM" id="Phobius"/>
    </source>
</evidence>
<feature type="transmembrane region" description="Helical" evidence="1">
    <location>
        <begin position="100"/>
        <end position="125"/>
    </location>
</feature>
<comment type="caution">
    <text evidence="3">The sequence shown here is derived from an EMBL/GenBank/DDBJ whole genome shotgun (WGS) entry which is preliminary data.</text>
</comment>
<feature type="transmembrane region" description="Helical" evidence="1">
    <location>
        <begin position="51"/>
        <end position="79"/>
    </location>
</feature>
<dbReference type="PANTHER" id="PTHR30590:SF2">
    <property type="entry name" value="INNER MEMBRANE PROTEIN"/>
    <property type="match status" value="1"/>
</dbReference>
<dbReference type="InterPro" id="IPR052529">
    <property type="entry name" value="Bact_Transport_Assoc"/>
</dbReference>
<dbReference type="EMBL" id="WMEX01000010">
    <property type="protein sequence ID" value="MYL28070.1"/>
    <property type="molecule type" value="Genomic_DNA"/>
</dbReference>
<dbReference type="AlphaFoldDB" id="A0A9X4YHJ2"/>
<dbReference type="OrthoDB" id="9807744at2"/>
<accession>A0A9X4YHJ2</accession>
<proteinExistence type="predicted"/>
<keyword evidence="1" id="KW-1133">Transmembrane helix</keyword>
<dbReference type="InterPro" id="IPR007349">
    <property type="entry name" value="DUF418"/>
</dbReference>
<dbReference type="RefSeq" id="WP_160899587.1">
    <property type="nucleotide sequence ID" value="NZ_WMEX01000010.1"/>
</dbReference>
<gene>
    <name evidence="3" type="ORF">GLW01_14860</name>
</gene>
<feature type="transmembrane region" description="Helical" evidence="1">
    <location>
        <begin position="145"/>
        <end position="165"/>
    </location>
</feature>
<dbReference type="PANTHER" id="PTHR30590">
    <property type="entry name" value="INNER MEMBRANE PROTEIN"/>
    <property type="match status" value="1"/>
</dbReference>
<feature type="domain" description="DUF418" evidence="2">
    <location>
        <begin position="233"/>
        <end position="392"/>
    </location>
</feature>
<feature type="transmembrane region" description="Helical" evidence="1">
    <location>
        <begin position="319"/>
        <end position="342"/>
    </location>
</feature>
<dbReference type="Pfam" id="PF04235">
    <property type="entry name" value="DUF418"/>
    <property type="match status" value="1"/>
</dbReference>
<feature type="transmembrane region" description="Helical" evidence="1">
    <location>
        <begin position="12"/>
        <end position="31"/>
    </location>
</feature>
<name>A0A9X4YHJ2_9GAMM</name>
<reference evidence="3 4" key="1">
    <citation type="submission" date="2019-11" db="EMBL/GenBank/DDBJ databases">
        <title>Genome sequences of 17 halophilic strains isolated from different environments.</title>
        <authorList>
            <person name="Furrow R.E."/>
        </authorList>
    </citation>
    <scope>NUCLEOTIDE SEQUENCE [LARGE SCALE GENOMIC DNA]</scope>
    <source>
        <strain evidence="3 4">22507_15_FS</strain>
    </source>
</reference>
<organism evidence="3 4">
    <name type="scientific">Vreelandella halophila</name>
    <dbReference type="NCBI Taxonomy" id="86177"/>
    <lineage>
        <taxon>Bacteria</taxon>
        <taxon>Pseudomonadati</taxon>
        <taxon>Pseudomonadota</taxon>
        <taxon>Gammaproteobacteria</taxon>
        <taxon>Oceanospirillales</taxon>
        <taxon>Halomonadaceae</taxon>
        <taxon>Vreelandella</taxon>
    </lineage>
</organism>
<evidence type="ECO:0000313" key="4">
    <source>
        <dbReference type="Proteomes" id="UP000460751"/>
    </source>
</evidence>
<feature type="transmembrane region" description="Helical" evidence="1">
    <location>
        <begin position="251"/>
        <end position="269"/>
    </location>
</feature>
<protein>
    <submittedName>
        <fullName evidence="3">DUF418 domain-containing protein</fullName>
    </submittedName>
</protein>
<keyword evidence="4" id="KW-1185">Reference proteome</keyword>